<name>A0AAD8ETN5_DIPPU</name>
<proteinExistence type="predicted"/>
<dbReference type="Proteomes" id="UP001233999">
    <property type="component" value="Unassembled WGS sequence"/>
</dbReference>
<sequence length="84" mass="9837">SITLQTATQLLCERQFIAKGKRKYTRIKERKISVSIEHLGRTKHVAKLSQKPKYPYKRVNMLELALSGTSDLYTQPESMYLYCR</sequence>
<feature type="non-terminal residue" evidence="1">
    <location>
        <position position="84"/>
    </location>
</feature>
<dbReference type="AlphaFoldDB" id="A0AAD8ETN5"/>
<dbReference type="EMBL" id="JASPKZ010000024">
    <property type="protein sequence ID" value="KAJ9601272.1"/>
    <property type="molecule type" value="Genomic_DNA"/>
</dbReference>
<comment type="caution">
    <text evidence="1">The sequence shown here is derived from an EMBL/GenBank/DDBJ whole genome shotgun (WGS) entry which is preliminary data.</text>
</comment>
<evidence type="ECO:0000313" key="1">
    <source>
        <dbReference type="EMBL" id="KAJ9601272.1"/>
    </source>
</evidence>
<reference evidence="1" key="2">
    <citation type="submission" date="2023-05" db="EMBL/GenBank/DDBJ databases">
        <authorList>
            <person name="Fouks B."/>
        </authorList>
    </citation>
    <scope>NUCLEOTIDE SEQUENCE</scope>
    <source>
        <strain evidence="1">Stay&amp;Tobe</strain>
        <tissue evidence="1">Testes</tissue>
    </source>
</reference>
<reference evidence="1" key="1">
    <citation type="journal article" date="2023" name="IScience">
        <title>Live-bearing cockroach genome reveals convergent evolutionary mechanisms linked to viviparity in insects and beyond.</title>
        <authorList>
            <person name="Fouks B."/>
            <person name="Harrison M.C."/>
            <person name="Mikhailova A.A."/>
            <person name="Marchal E."/>
            <person name="English S."/>
            <person name="Carruthers M."/>
            <person name="Jennings E.C."/>
            <person name="Chiamaka E.L."/>
            <person name="Frigard R.A."/>
            <person name="Pippel M."/>
            <person name="Attardo G.M."/>
            <person name="Benoit J.B."/>
            <person name="Bornberg-Bauer E."/>
            <person name="Tobe S.S."/>
        </authorList>
    </citation>
    <scope>NUCLEOTIDE SEQUENCE</scope>
    <source>
        <strain evidence="1">Stay&amp;Tobe</strain>
    </source>
</reference>
<accession>A0AAD8ETN5</accession>
<evidence type="ECO:0000313" key="2">
    <source>
        <dbReference type="Proteomes" id="UP001233999"/>
    </source>
</evidence>
<protein>
    <submittedName>
        <fullName evidence="1">Uncharacterized protein</fullName>
    </submittedName>
</protein>
<feature type="non-terminal residue" evidence="1">
    <location>
        <position position="1"/>
    </location>
</feature>
<organism evidence="1 2">
    <name type="scientific">Diploptera punctata</name>
    <name type="common">Pacific beetle cockroach</name>
    <dbReference type="NCBI Taxonomy" id="6984"/>
    <lineage>
        <taxon>Eukaryota</taxon>
        <taxon>Metazoa</taxon>
        <taxon>Ecdysozoa</taxon>
        <taxon>Arthropoda</taxon>
        <taxon>Hexapoda</taxon>
        <taxon>Insecta</taxon>
        <taxon>Pterygota</taxon>
        <taxon>Neoptera</taxon>
        <taxon>Polyneoptera</taxon>
        <taxon>Dictyoptera</taxon>
        <taxon>Blattodea</taxon>
        <taxon>Blaberoidea</taxon>
        <taxon>Blaberidae</taxon>
        <taxon>Diplopterinae</taxon>
        <taxon>Diploptera</taxon>
    </lineage>
</organism>
<keyword evidence="2" id="KW-1185">Reference proteome</keyword>
<gene>
    <name evidence="1" type="ORF">L9F63_000567</name>
</gene>